<sequence>MLSGGQCAGRTFYSVKVLESVAHRLGGGLLLVLAAAFLPQSAAQARPITSSGPVLQTACRASDGFAAAFGGRRTFLLEPGALARLKAAAASGPAVWSANQALLRAAEAALKRPTYTVVDKTAVPPSGDRHDYLSLAPYWWPDPSKADGLPYVRRDGEINPARSTDRYDVTDLDRMSRDVEILSLAYYFSDDVRFARRAATLLRVWFLNPGTRMNPNMNFAQGVPGREEGRKEGVIDTTRLQRVVEGIGLIAPSGALVPREQAGLERWFGDYVEWLMTSRNGKAEDAARNNHALWYDAQLVHFSLFARRPEIARNVIAAFPKRRIAPQFTPEGRLPEELARTRSFHYSLYALLAAYDVADLGRCVGVDLWNYQDRGTGLRSATDFIASYRGRLEEWPYKELRPDEGEFEELLRRAGAAWPEANYPEVPDAELRRFFGQGLALGEGREKSSS</sequence>
<dbReference type="Gene3D" id="1.50.10.100">
    <property type="entry name" value="Chondroitin AC/alginate lyase"/>
    <property type="match status" value="1"/>
</dbReference>
<dbReference type="SUPFAM" id="SSF48230">
    <property type="entry name" value="Chondroitin AC/alginate lyase"/>
    <property type="match status" value="1"/>
</dbReference>
<evidence type="ECO:0000259" key="3">
    <source>
        <dbReference type="Pfam" id="PF05426"/>
    </source>
</evidence>
<gene>
    <name evidence="4" type="ORF">FHT02_001062</name>
</gene>
<evidence type="ECO:0000313" key="4">
    <source>
        <dbReference type="EMBL" id="MBB5709840.1"/>
    </source>
</evidence>
<dbReference type="RefSeq" id="WP_343056834.1">
    <property type="nucleotide sequence ID" value="NZ_JACIJF010000002.1"/>
</dbReference>
<dbReference type="GO" id="GO:0016829">
    <property type="term" value="F:lyase activity"/>
    <property type="evidence" value="ECO:0007669"/>
    <property type="project" value="UniProtKB-KW"/>
</dbReference>
<dbReference type="GO" id="GO:0042597">
    <property type="term" value="C:periplasmic space"/>
    <property type="evidence" value="ECO:0007669"/>
    <property type="project" value="InterPro"/>
</dbReference>
<dbReference type="AlphaFoldDB" id="A0A840YL03"/>
<accession>A0A840YL03</accession>
<name>A0A840YL03_9SPHN</name>
<dbReference type="Proteomes" id="UP000527143">
    <property type="component" value="Unassembled WGS sequence"/>
</dbReference>
<keyword evidence="1" id="KW-0732">Signal</keyword>
<comment type="caution">
    <text evidence="4">The sequence shown here is derived from an EMBL/GenBank/DDBJ whole genome shotgun (WGS) entry which is preliminary data.</text>
</comment>
<evidence type="ECO:0000256" key="1">
    <source>
        <dbReference type="ARBA" id="ARBA00022729"/>
    </source>
</evidence>
<dbReference type="EMBL" id="JACIJF010000002">
    <property type="protein sequence ID" value="MBB5709840.1"/>
    <property type="molecule type" value="Genomic_DNA"/>
</dbReference>
<reference evidence="4 5" key="1">
    <citation type="submission" date="2020-08" db="EMBL/GenBank/DDBJ databases">
        <title>Genomic Encyclopedia of Type Strains, Phase IV (KMG-IV): sequencing the most valuable type-strain genomes for metagenomic binning, comparative biology and taxonomic classification.</title>
        <authorList>
            <person name="Goeker M."/>
        </authorList>
    </citation>
    <scope>NUCLEOTIDE SEQUENCE [LARGE SCALE GENOMIC DNA]</scope>
    <source>
        <strain evidence="4 5">DSM 26736</strain>
    </source>
</reference>
<organism evidence="4 5">
    <name type="scientific">Sphingomonas xinjiangensis</name>
    <dbReference type="NCBI Taxonomy" id="643568"/>
    <lineage>
        <taxon>Bacteria</taxon>
        <taxon>Pseudomonadati</taxon>
        <taxon>Pseudomonadota</taxon>
        <taxon>Alphaproteobacteria</taxon>
        <taxon>Sphingomonadales</taxon>
        <taxon>Sphingomonadaceae</taxon>
        <taxon>Sphingomonas</taxon>
    </lineage>
</organism>
<dbReference type="InterPro" id="IPR008397">
    <property type="entry name" value="Alginate_lyase_dom"/>
</dbReference>
<evidence type="ECO:0000256" key="2">
    <source>
        <dbReference type="ARBA" id="ARBA00023239"/>
    </source>
</evidence>
<evidence type="ECO:0000313" key="5">
    <source>
        <dbReference type="Proteomes" id="UP000527143"/>
    </source>
</evidence>
<protein>
    <recommendedName>
        <fullName evidence="3">Alginate lyase domain-containing protein</fullName>
    </recommendedName>
</protein>
<dbReference type="Pfam" id="PF05426">
    <property type="entry name" value="Alginate_lyase"/>
    <property type="match status" value="1"/>
</dbReference>
<proteinExistence type="predicted"/>
<dbReference type="InterPro" id="IPR008929">
    <property type="entry name" value="Chondroitin_lyas"/>
</dbReference>
<keyword evidence="5" id="KW-1185">Reference proteome</keyword>
<feature type="domain" description="Alginate lyase" evidence="3">
    <location>
        <begin position="117"/>
        <end position="395"/>
    </location>
</feature>
<keyword evidence="2" id="KW-0456">Lyase</keyword>